<dbReference type="EMBL" id="VSSQ01052846">
    <property type="protein sequence ID" value="MPN06899.1"/>
    <property type="molecule type" value="Genomic_DNA"/>
</dbReference>
<gene>
    <name evidence="1" type="ORF">SDC9_154156</name>
</gene>
<dbReference type="AlphaFoldDB" id="A0A645F0D9"/>
<accession>A0A645F0D9</accession>
<evidence type="ECO:0000313" key="1">
    <source>
        <dbReference type="EMBL" id="MPN06899.1"/>
    </source>
</evidence>
<name>A0A645F0D9_9ZZZZ</name>
<sequence length="71" mass="8134">MRESLQPTQRIGIAVFRLEHDHSFQGIDKAALTRNPELGWEIRANAGNNFHGSTMIFFIRCHFFAPDFSKG</sequence>
<comment type="caution">
    <text evidence="1">The sequence shown here is derived from an EMBL/GenBank/DDBJ whole genome shotgun (WGS) entry which is preliminary data.</text>
</comment>
<reference evidence="1" key="1">
    <citation type="submission" date="2019-08" db="EMBL/GenBank/DDBJ databases">
        <authorList>
            <person name="Kucharzyk K."/>
            <person name="Murdoch R.W."/>
            <person name="Higgins S."/>
            <person name="Loffler F."/>
        </authorList>
    </citation>
    <scope>NUCLEOTIDE SEQUENCE</scope>
</reference>
<protein>
    <submittedName>
        <fullName evidence="1">Uncharacterized protein</fullName>
    </submittedName>
</protein>
<organism evidence="1">
    <name type="scientific">bioreactor metagenome</name>
    <dbReference type="NCBI Taxonomy" id="1076179"/>
    <lineage>
        <taxon>unclassified sequences</taxon>
        <taxon>metagenomes</taxon>
        <taxon>ecological metagenomes</taxon>
    </lineage>
</organism>
<proteinExistence type="predicted"/>